<dbReference type="InterPro" id="IPR020568">
    <property type="entry name" value="Ribosomal_Su5_D2-typ_SF"/>
</dbReference>
<comment type="catalytic activity">
    <reaction evidence="7">
        <text>Endonucleolytic cleavage of RNA, removing 5'-extranucleotides from tRNA precursor.</text>
        <dbReference type="EC" id="3.1.26.5"/>
    </reaction>
</comment>
<dbReference type="PANTHER" id="PTHR33992:SF1">
    <property type="entry name" value="RIBONUCLEASE P PROTEIN COMPONENT"/>
    <property type="match status" value="1"/>
</dbReference>
<evidence type="ECO:0000256" key="5">
    <source>
        <dbReference type="ARBA" id="ARBA00022801"/>
    </source>
</evidence>
<dbReference type="AlphaFoldDB" id="A0A1I7HN35"/>
<comment type="function">
    <text evidence="1 7">RNaseP catalyzes the removal of the 5'-leader sequence from pre-tRNA to produce the mature 5'-terminus. It can also cleave other RNA substrates such as 4.5S RNA. The protein component plays an auxiliary but essential role in vivo by binding to the 5'-leader sequence and broadening the substrate specificity of the ribozyme.</text>
</comment>
<name>A0A1I7HN35_9BACL</name>
<evidence type="ECO:0000256" key="6">
    <source>
        <dbReference type="ARBA" id="ARBA00022884"/>
    </source>
</evidence>
<evidence type="ECO:0000256" key="7">
    <source>
        <dbReference type="HAMAP-Rule" id="MF_00227"/>
    </source>
</evidence>
<protein>
    <recommendedName>
        <fullName evidence="7 8">Ribonuclease P protein component</fullName>
        <shortName evidence="7">RNase P protein</shortName>
        <shortName evidence="7">RNaseP protein</shortName>
        <ecNumber evidence="7 8">3.1.26.5</ecNumber>
    </recommendedName>
    <alternativeName>
        <fullName evidence="7">Protein C5</fullName>
    </alternativeName>
</protein>
<evidence type="ECO:0000256" key="8">
    <source>
        <dbReference type="NCBIfam" id="TIGR00188"/>
    </source>
</evidence>
<dbReference type="Proteomes" id="UP000183508">
    <property type="component" value="Unassembled WGS sequence"/>
</dbReference>
<dbReference type="InterPro" id="IPR014721">
    <property type="entry name" value="Ribsml_uS5_D2-typ_fold_subgr"/>
</dbReference>
<comment type="similarity">
    <text evidence="7">Belongs to the RnpA family.</text>
</comment>
<accession>A0A1I7HN35</accession>
<evidence type="ECO:0000256" key="2">
    <source>
        <dbReference type="ARBA" id="ARBA00022694"/>
    </source>
</evidence>
<dbReference type="EMBL" id="FPBV01000005">
    <property type="protein sequence ID" value="SFU62174.1"/>
    <property type="molecule type" value="Genomic_DNA"/>
</dbReference>
<dbReference type="eggNOG" id="COG0594">
    <property type="taxonomic scope" value="Bacteria"/>
</dbReference>
<proteinExistence type="inferred from homology"/>
<dbReference type="NCBIfam" id="TIGR00188">
    <property type="entry name" value="rnpA"/>
    <property type="match status" value="1"/>
</dbReference>
<keyword evidence="4 7" id="KW-0255">Endonuclease</keyword>
<dbReference type="InterPro" id="IPR020539">
    <property type="entry name" value="RNase_P_CS"/>
</dbReference>
<keyword evidence="5 7" id="KW-0378">Hydrolase</keyword>
<dbReference type="STRING" id="392015.SAMN05421543_1059"/>
<dbReference type="Gene3D" id="3.30.230.10">
    <property type="match status" value="1"/>
</dbReference>
<dbReference type="PANTHER" id="PTHR33992">
    <property type="entry name" value="RIBONUCLEASE P PROTEIN COMPONENT"/>
    <property type="match status" value="1"/>
</dbReference>
<evidence type="ECO:0000313" key="9">
    <source>
        <dbReference type="EMBL" id="SFU62174.1"/>
    </source>
</evidence>
<evidence type="ECO:0000313" key="10">
    <source>
        <dbReference type="Proteomes" id="UP000183508"/>
    </source>
</evidence>
<keyword evidence="10" id="KW-1185">Reference proteome</keyword>
<dbReference type="Pfam" id="PF00825">
    <property type="entry name" value="Ribonuclease_P"/>
    <property type="match status" value="1"/>
</dbReference>
<dbReference type="GO" id="GO:0042781">
    <property type="term" value="F:3'-tRNA processing endoribonuclease activity"/>
    <property type="evidence" value="ECO:0007669"/>
    <property type="project" value="TreeGrafter"/>
</dbReference>
<dbReference type="InterPro" id="IPR000100">
    <property type="entry name" value="RNase_P"/>
</dbReference>
<keyword evidence="2 7" id="KW-0819">tRNA processing</keyword>
<dbReference type="GO" id="GO:0001682">
    <property type="term" value="P:tRNA 5'-leader removal"/>
    <property type="evidence" value="ECO:0007669"/>
    <property type="project" value="UniProtKB-UniRule"/>
</dbReference>
<dbReference type="GO" id="GO:0004526">
    <property type="term" value="F:ribonuclease P activity"/>
    <property type="evidence" value="ECO:0007669"/>
    <property type="project" value="UniProtKB-UniRule"/>
</dbReference>
<evidence type="ECO:0000256" key="4">
    <source>
        <dbReference type="ARBA" id="ARBA00022759"/>
    </source>
</evidence>
<gene>
    <name evidence="7" type="primary">rnpA</name>
    <name evidence="9" type="ORF">SAMN05421543_1059</name>
</gene>
<organism evidence="9 10">
    <name type="scientific">Alicyclobacillus macrosporangiidus</name>
    <dbReference type="NCBI Taxonomy" id="392015"/>
    <lineage>
        <taxon>Bacteria</taxon>
        <taxon>Bacillati</taxon>
        <taxon>Bacillota</taxon>
        <taxon>Bacilli</taxon>
        <taxon>Bacillales</taxon>
        <taxon>Alicyclobacillaceae</taxon>
        <taxon>Alicyclobacillus</taxon>
    </lineage>
</organism>
<keyword evidence="6 7" id="KW-0694">RNA-binding</keyword>
<dbReference type="PROSITE" id="PS00648">
    <property type="entry name" value="RIBONUCLEASE_P"/>
    <property type="match status" value="1"/>
</dbReference>
<dbReference type="SUPFAM" id="SSF54211">
    <property type="entry name" value="Ribosomal protein S5 domain 2-like"/>
    <property type="match status" value="1"/>
</dbReference>
<dbReference type="GO" id="GO:0000049">
    <property type="term" value="F:tRNA binding"/>
    <property type="evidence" value="ECO:0007669"/>
    <property type="project" value="UniProtKB-UniRule"/>
</dbReference>
<dbReference type="HAMAP" id="MF_00227">
    <property type="entry name" value="RNase_P"/>
    <property type="match status" value="1"/>
</dbReference>
<evidence type="ECO:0000256" key="3">
    <source>
        <dbReference type="ARBA" id="ARBA00022722"/>
    </source>
</evidence>
<evidence type="ECO:0000256" key="1">
    <source>
        <dbReference type="ARBA" id="ARBA00002663"/>
    </source>
</evidence>
<keyword evidence="3 7" id="KW-0540">Nuclease</keyword>
<dbReference type="GO" id="GO:0030677">
    <property type="term" value="C:ribonuclease P complex"/>
    <property type="evidence" value="ECO:0007669"/>
    <property type="project" value="TreeGrafter"/>
</dbReference>
<comment type="subunit">
    <text evidence="7">Consists of a catalytic RNA component (M1 or rnpB) and a protein subunit.</text>
</comment>
<reference evidence="10" key="1">
    <citation type="submission" date="2016-10" db="EMBL/GenBank/DDBJ databases">
        <authorList>
            <person name="Varghese N."/>
        </authorList>
    </citation>
    <scope>NUCLEOTIDE SEQUENCE [LARGE SCALE GENOMIC DNA]</scope>
    <source>
        <strain evidence="10">DSM 17980</strain>
    </source>
</reference>
<dbReference type="EC" id="3.1.26.5" evidence="7 8"/>
<sequence>MWPFFISCHRDRVRSGGRKGWRMVQREYRLRENRDFRRVFQRGKSAATARLVLYWLENREGHCRAGISVSKKVGNAVVRNRVKRRLRACFLMLRAELAPKPVDLVVVCRQAAAEASFADLHADLMKLLKRAKIMV</sequence>